<name>A0A7C3MKR4_DICTH</name>
<dbReference type="SUPFAM" id="SSF53335">
    <property type="entry name" value="S-adenosyl-L-methionine-dependent methyltransferases"/>
    <property type="match status" value="1"/>
</dbReference>
<evidence type="ECO:0000256" key="4">
    <source>
        <dbReference type="ARBA" id="ARBA00022679"/>
    </source>
</evidence>
<feature type="binding site" evidence="6">
    <location>
        <position position="85"/>
    </location>
    <ligand>
        <name>S-adenosyl-L-methionine</name>
        <dbReference type="ChEBI" id="CHEBI:59789"/>
    </ligand>
</feature>
<dbReference type="HAMAP" id="MF_00074">
    <property type="entry name" value="16SrRNA_methyltr_G"/>
    <property type="match status" value="1"/>
</dbReference>
<feature type="binding site" evidence="6">
    <location>
        <position position="80"/>
    </location>
    <ligand>
        <name>S-adenosyl-L-methionine</name>
        <dbReference type="ChEBI" id="CHEBI:59789"/>
    </ligand>
</feature>
<feature type="binding site" evidence="6">
    <location>
        <begin position="131"/>
        <end position="132"/>
    </location>
    <ligand>
        <name>S-adenosyl-L-methionine</name>
        <dbReference type="ChEBI" id="CHEBI:59789"/>
    </ligand>
</feature>
<dbReference type="EMBL" id="DTIN01000014">
    <property type="protein sequence ID" value="HFX13391.1"/>
    <property type="molecule type" value="Genomic_DNA"/>
</dbReference>
<evidence type="ECO:0000256" key="6">
    <source>
        <dbReference type="HAMAP-Rule" id="MF_00074"/>
    </source>
</evidence>
<dbReference type="EC" id="2.1.1.-" evidence="6"/>
<comment type="function">
    <text evidence="6">Specifically methylates the N7 position of a guanine in 16S rRNA.</text>
</comment>
<sequence>MEESFKEILREKVKNIGIELSPSQEENFFLYYKVLKDWNRKINLTSLEGEEEIILKHFVDSLTCIIPIKDEKIERIIDIGTGAGFPGIPIKIIIPTLYITLLESQKKKVSFLEELIKILNLDKVEIIWDRAEKLGKNPQYRETYDLALARGVAKPNIVLEYALPFVKISGLFLGQATEKNINEWYMAKNVISILGGNLEKEISISIDSTISRKLLIIRKISPTPDKFPRRPGIPEKKPLI</sequence>
<keyword evidence="4 6" id="KW-0808">Transferase</keyword>
<evidence type="ECO:0000256" key="3">
    <source>
        <dbReference type="ARBA" id="ARBA00022603"/>
    </source>
</evidence>
<protein>
    <recommendedName>
        <fullName evidence="6">Ribosomal RNA small subunit methyltransferase G</fullName>
        <ecNumber evidence="6">2.1.1.-</ecNumber>
    </recommendedName>
    <alternativeName>
        <fullName evidence="6">16S rRNA 7-methylguanosine methyltransferase</fullName>
        <shortName evidence="6">16S rRNA m7G methyltransferase</shortName>
    </alternativeName>
</protein>
<comment type="caution">
    <text evidence="7">The sequence shown here is derived from an EMBL/GenBank/DDBJ whole genome shotgun (WGS) entry which is preliminary data.</text>
</comment>
<keyword evidence="1 6" id="KW-0963">Cytoplasm</keyword>
<comment type="similarity">
    <text evidence="6">Belongs to the methyltransferase superfamily. RNA methyltransferase RsmG family.</text>
</comment>
<dbReference type="InterPro" id="IPR003682">
    <property type="entry name" value="rRNA_ssu_MeTfrase_G"/>
</dbReference>
<dbReference type="NCBIfam" id="TIGR00138">
    <property type="entry name" value="rsmG_gidB"/>
    <property type="match status" value="1"/>
</dbReference>
<dbReference type="PANTHER" id="PTHR31760:SF0">
    <property type="entry name" value="S-ADENOSYL-L-METHIONINE-DEPENDENT METHYLTRANSFERASES SUPERFAMILY PROTEIN"/>
    <property type="match status" value="1"/>
</dbReference>
<proteinExistence type="inferred from homology"/>
<dbReference type="GO" id="GO:0070043">
    <property type="term" value="F:rRNA (guanine-N7-)-methyltransferase activity"/>
    <property type="evidence" value="ECO:0007669"/>
    <property type="project" value="UniProtKB-UniRule"/>
</dbReference>
<feature type="binding site" evidence="6">
    <location>
        <position position="150"/>
    </location>
    <ligand>
        <name>S-adenosyl-L-methionine</name>
        <dbReference type="ChEBI" id="CHEBI:59789"/>
    </ligand>
</feature>
<evidence type="ECO:0000256" key="5">
    <source>
        <dbReference type="ARBA" id="ARBA00022691"/>
    </source>
</evidence>
<organism evidence="7">
    <name type="scientific">Dictyoglomus thermophilum</name>
    <dbReference type="NCBI Taxonomy" id="14"/>
    <lineage>
        <taxon>Bacteria</taxon>
        <taxon>Pseudomonadati</taxon>
        <taxon>Dictyoglomota</taxon>
        <taxon>Dictyoglomia</taxon>
        <taxon>Dictyoglomales</taxon>
        <taxon>Dictyoglomaceae</taxon>
        <taxon>Dictyoglomus</taxon>
    </lineage>
</organism>
<keyword evidence="2 6" id="KW-0698">rRNA processing</keyword>
<evidence type="ECO:0000256" key="2">
    <source>
        <dbReference type="ARBA" id="ARBA00022552"/>
    </source>
</evidence>
<comment type="subcellular location">
    <subcellularLocation>
        <location evidence="6">Cytoplasm</location>
    </subcellularLocation>
</comment>
<dbReference type="Pfam" id="PF02527">
    <property type="entry name" value="GidB"/>
    <property type="match status" value="1"/>
</dbReference>
<dbReference type="Gene3D" id="3.40.50.150">
    <property type="entry name" value="Vaccinia Virus protein VP39"/>
    <property type="match status" value="1"/>
</dbReference>
<dbReference type="InterPro" id="IPR029063">
    <property type="entry name" value="SAM-dependent_MTases_sf"/>
</dbReference>
<accession>A0A7C3MKR4</accession>
<evidence type="ECO:0000256" key="1">
    <source>
        <dbReference type="ARBA" id="ARBA00022490"/>
    </source>
</evidence>
<dbReference type="PANTHER" id="PTHR31760">
    <property type="entry name" value="S-ADENOSYL-L-METHIONINE-DEPENDENT METHYLTRANSFERASES SUPERFAMILY PROTEIN"/>
    <property type="match status" value="1"/>
</dbReference>
<keyword evidence="3 6" id="KW-0489">Methyltransferase</keyword>
<dbReference type="GO" id="GO:0005829">
    <property type="term" value="C:cytosol"/>
    <property type="evidence" value="ECO:0007669"/>
    <property type="project" value="TreeGrafter"/>
</dbReference>
<gene>
    <name evidence="6 7" type="primary">rsmG</name>
    <name evidence="7" type="ORF">ENW00_04415</name>
</gene>
<evidence type="ECO:0000313" key="7">
    <source>
        <dbReference type="EMBL" id="HFX13391.1"/>
    </source>
</evidence>
<dbReference type="FunFam" id="3.40.50.150:FF:000041">
    <property type="entry name" value="Ribosomal RNA small subunit methyltransferase G"/>
    <property type="match status" value="1"/>
</dbReference>
<dbReference type="AlphaFoldDB" id="A0A7C3MKR4"/>
<reference evidence="7" key="1">
    <citation type="journal article" date="2020" name="mSystems">
        <title>Genome- and Community-Level Interaction Insights into Carbon Utilization and Element Cycling Functions of Hydrothermarchaeota in Hydrothermal Sediment.</title>
        <authorList>
            <person name="Zhou Z."/>
            <person name="Liu Y."/>
            <person name="Xu W."/>
            <person name="Pan J."/>
            <person name="Luo Z.H."/>
            <person name="Li M."/>
        </authorList>
    </citation>
    <scope>NUCLEOTIDE SEQUENCE [LARGE SCALE GENOMIC DNA]</scope>
    <source>
        <strain evidence="7">SpSt-81</strain>
    </source>
</reference>
<keyword evidence="5 6" id="KW-0949">S-adenosyl-L-methionine</keyword>
<comment type="caution">
    <text evidence="6">Lacks conserved residue(s) required for the propagation of feature annotation.</text>
</comment>